<organism evidence="2">
    <name type="scientific">Rhizophora mucronata</name>
    <name type="common">Asiatic mangrove</name>
    <dbReference type="NCBI Taxonomy" id="61149"/>
    <lineage>
        <taxon>Eukaryota</taxon>
        <taxon>Viridiplantae</taxon>
        <taxon>Streptophyta</taxon>
        <taxon>Embryophyta</taxon>
        <taxon>Tracheophyta</taxon>
        <taxon>Spermatophyta</taxon>
        <taxon>Magnoliopsida</taxon>
        <taxon>eudicotyledons</taxon>
        <taxon>Gunneridae</taxon>
        <taxon>Pentapetalae</taxon>
        <taxon>rosids</taxon>
        <taxon>fabids</taxon>
        <taxon>Malpighiales</taxon>
        <taxon>Rhizophoraceae</taxon>
        <taxon>Rhizophora</taxon>
    </lineage>
</organism>
<dbReference type="AlphaFoldDB" id="A0A2P2NSA2"/>
<feature type="transmembrane region" description="Helical" evidence="1">
    <location>
        <begin position="21"/>
        <end position="40"/>
    </location>
</feature>
<proteinExistence type="predicted"/>
<keyword evidence="1" id="KW-0812">Transmembrane</keyword>
<accession>A0A2P2NSA2</accession>
<evidence type="ECO:0000256" key="1">
    <source>
        <dbReference type="SAM" id="Phobius"/>
    </source>
</evidence>
<protein>
    <submittedName>
        <fullName evidence="2">Uncharacterized protein</fullName>
    </submittedName>
</protein>
<keyword evidence="1" id="KW-1133">Transmembrane helix</keyword>
<sequence>MTKSHDCWYSSKKFGKSNFSACLTAVTCSLLLINSIHYFAEIVVIGYLKFWSCKNV</sequence>
<reference evidence="2" key="1">
    <citation type="submission" date="2018-02" db="EMBL/GenBank/DDBJ databases">
        <title>Rhizophora mucronata_Transcriptome.</title>
        <authorList>
            <person name="Meera S.P."/>
            <person name="Sreeshan A."/>
            <person name="Augustine A."/>
        </authorList>
    </citation>
    <scope>NUCLEOTIDE SEQUENCE</scope>
    <source>
        <tissue evidence="2">Leaf</tissue>
    </source>
</reference>
<evidence type="ECO:0000313" key="2">
    <source>
        <dbReference type="EMBL" id="MBX45387.1"/>
    </source>
</evidence>
<dbReference type="EMBL" id="GGEC01064903">
    <property type="protein sequence ID" value="MBX45387.1"/>
    <property type="molecule type" value="Transcribed_RNA"/>
</dbReference>
<name>A0A2P2NSA2_RHIMU</name>
<keyword evidence="1" id="KW-0472">Membrane</keyword>